<feature type="transmembrane region" description="Helical" evidence="1">
    <location>
        <begin position="103"/>
        <end position="121"/>
    </location>
</feature>
<keyword evidence="3" id="KW-1185">Reference proteome</keyword>
<reference evidence="2 3" key="1">
    <citation type="submission" date="2018-03" db="EMBL/GenBank/DDBJ databases">
        <authorList>
            <person name="Keele B.F."/>
        </authorList>
    </citation>
    <scope>NUCLEOTIDE SEQUENCE [LARGE SCALE GENOMIC DNA]</scope>
    <source>
        <strain evidence="2 3">YL28-9</strain>
    </source>
</reference>
<dbReference type="OrthoDB" id="671388at2"/>
<keyword evidence="1" id="KW-0812">Transmembrane</keyword>
<gene>
    <name evidence="2" type="ORF">C7T94_02280</name>
</gene>
<accession>A0A2T3HRA2</accession>
<organism evidence="2 3">
    <name type="scientific">Pedobacter yulinensis</name>
    <dbReference type="NCBI Taxonomy" id="2126353"/>
    <lineage>
        <taxon>Bacteria</taxon>
        <taxon>Pseudomonadati</taxon>
        <taxon>Bacteroidota</taxon>
        <taxon>Sphingobacteriia</taxon>
        <taxon>Sphingobacteriales</taxon>
        <taxon>Sphingobacteriaceae</taxon>
        <taxon>Pedobacter</taxon>
    </lineage>
</organism>
<keyword evidence="1" id="KW-1133">Transmembrane helix</keyword>
<protein>
    <recommendedName>
        <fullName evidence="4">Integral membrane protein</fullName>
    </recommendedName>
</protein>
<dbReference type="RefSeq" id="WP_107213241.1">
    <property type="nucleotide sequence ID" value="NZ_KZ686268.1"/>
</dbReference>
<proteinExistence type="predicted"/>
<sequence>MRYQLHALAPLTKILWLDGILGAGTALPALFIYGYASRFLGLPVSVVLIIAVVTLAYAAFALSLARRQAPPAVLVRFLIYANWVWTGISVLWLIFFIHVVTLYGAAFLVLQVLVVAGLALVESRYLRLTGGMQARKT</sequence>
<evidence type="ECO:0000313" key="3">
    <source>
        <dbReference type="Proteomes" id="UP000240912"/>
    </source>
</evidence>
<evidence type="ECO:0008006" key="4">
    <source>
        <dbReference type="Google" id="ProtNLM"/>
    </source>
</evidence>
<feature type="transmembrane region" description="Helical" evidence="1">
    <location>
        <begin position="14"/>
        <end position="36"/>
    </location>
</feature>
<comment type="caution">
    <text evidence="2">The sequence shown here is derived from an EMBL/GenBank/DDBJ whole genome shotgun (WGS) entry which is preliminary data.</text>
</comment>
<evidence type="ECO:0000313" key="2">
    <source>
        <dbReference type="EMBL" id="PST84968.1"/>
    </source>
</evidence>
<dbReference type="Proteomes" id="UP000240912">
    <property type="component" value="Unassembled WGS sequence"/>
</dbReference>
<keyword evidence="1" id="KW-0472">Membrane</keyword>
<dbReference type="EMBL" id="PYLS01000001">
    <property type="protein sequence ID" value="PST84968.1"/>
    <property type="molecule type" value="Genomic_DNA"/>
</dbReference>
<evidence type="ECO:0000256" key="1">
    <source>
        <dbReference type="SAM" id="Phobius"/>
    </source>
</evidence>
<dbReference type="AlphaFoldDB" id="A0A2T3HRA2"/>
<feature type="transmembrane region" description="Helical" evidence="1">
    <location>
        <begin position="42"/>
        <end position="65"/>
    </location>
</feature>
<name>A0A2T3HRA2_9SPHI</name>
<feature type="transmembrane region" description="Helical" evidence="1">
    <location>
        <begin position="77"/>
        <end position="97"/>
    </location>
</feature>